<reference evidence="3 4" key="1">
    <citation type="submission" date="2015-01" db="EMBL/GenBank/DDBJ databases">
        <title>Draft genome of the acidophilic iron oxidizer Ferrimicrobium acidiphilum strain T23.</title>
        <authorList>
            <person name="Poehlein A."/>
            <person name="Eisen S."/>
            <person name="Schloemann M."/>
            <person name="Johnson B.D."/>
            <person name="Daniel R."/>
            <person name="Muehling M."/>
        </authorList>
    </citation>
    <scope>NUCLEOTIDE SEQUENCE [LARGE SCALE GENOMIC DNA]</scope>
    <source>
        <strain evidence="3 4">T23</strain>
    </source>
</reference>
<comment type="caution">
    <text evidence="3">The sequence shown here is derived from an EMBL/GenBank/DDBJ whole genome shotgun (WGS) entry which is preliminary data.</text>
</comment>
<dbReference type="EMBL" id="JXUW01000002">
    <property type="protein sequence ID" value="KJE77853.1"/>
    <property type="molecule type" value="Genomic_DNA"/>
</dbReference>
<proteinExistence type="predicted"/>
<dbReference type="Proteomes" id="UP000032336">
    <property type="component" value="Unassembled WGS sequence"/>
</dbReference>
<organism evidence="3 4">
    <name type="scientific">Ferrimicrobium acidiphilum DSM 19497</name>
    <dbReference type="NCBI Taxonomy" id="1121877"/>
    <lineage>
        <taxon>Bacteria</taxon>
        <taxon>Bacillati</taxon>
        <taxon>Actinomycetota</taxon>
        <taxon>Acidimicrobiia</taxon>
        <taxon>Acidimicrobiales</taxon>
        <taxon>Acidimicrobiaceae</taxon>
        <taxon>Ferrimicrobium</taxon>
    </lineage>
</organism>
<keyword evidence="2" id="KW-0472">Membrane</keyword>
<name>A0A0D8FX55_9ACTN</name>
<dbReference type="GO" id="GO:0016787">
    <property type="term" value="F:hydrolase activity"/>
    <property type="evidence" value="ECO:0007669"/>
    <property type="project" value="UniProtKB-KW"/>
</dbReference>
<feature type="transmembrane region" description="Helical" evidence="2">
    <location>
        <begin position="21"/>
        <end position="42"/>
    </location>
</feature>
<evidence type="ECO:0000313" key="4">
    <source>
        <dbReference type="Proteomes" id="UP000032336"/>
    </source>
</evidence>
<gene>
    <name evidence="3" type="ORF">FEAC_02250</name>
</gene>
<dbReference type="GeneID" id="78371574"/>
<dbReference type="Pfam" id="PF04203">
    <property type="entry name" value="Sortase"/>
    <property type="match status" value="1"/>
</dbReference>
<sequence>MRLLKHRHYERRGGSALSGRGLLALVAGLAIITGGVLSYMGVHNSPAARIARLTRQDHKRALHLANHTTPATAATTTHATWRPTLPNEVATISIPALGVSAVILAEWPANGALTIPPDVHNVGWDSQTPTPGLPGVTLLAGHVNWVGQGEGALGAIGQLVPGDRVNLDWKGKITSWQISTKPVLSPNTEVHTSLFSNQGPPRLALVTCGGPFKEIPGVGGSYADNVIVEAVPVGV</sequence>
<dbReference type="InterPro" id="IPR005754">
    <property type="entry name" value="Sortase"/>
</dbReference>
<evidence type="ECO:0000313" key="3">
    <source>
        <dbReference type="EMBL" id="KJE77853.1"/>
    </source>
</evidence>
<dbReference type="Gene3D" id="2.40.260.10">
    <property type="entry name" value="Sortase"/>
    <property type="match status" value="1"/>
</dbReference>
<evidence type="ECO:0000256" key="2">
    <source>
        <dbReference type="SAM" id="Phobius"/>
    </source>
</evidence>
<dbReference type="SUPFAM" id="SSF63817">
    <property type="entry name" value="Sortase"/>
    <property type="match status" value="1"/>
</dbReference>
<protein>
    <submittedName>
        <fullName evidence="3">Sortase family protein</fullName>
    </submittedName>
</protein>
<keyword evidence="4" id="KW-1185">Reference proteome</keyword>
<keyword evidence="1" id="KW-0378">Hydrolase</keyword>
<dbReference type="STRING" id="1121877.FEAC_02250"/>
<dbReference type="CDD" id="cd05829">
    <property type="entry name" value="Sortase_F"/>
    <property type="match status" value="1"/>
</dbReference>
<keyword evidence="2" id="KW-0812">Transmembrane</keyword>
<dbReference type="InterPro" id="IPR023365">
    <property type="entry name" value="Sortase_dom-sf"/>
</dbReference>
<dbReference type="AlphaFoldDB" id="A0A0D8FX55"/>
<keyword evidence="2" id="KW-1133">Transmembrane helix</keyword>
<dbReference type="RefSeq" id="WP_052565114.1">
    <property type="nucleotide sequence ID" value="NZ_JQKF01000002.1"/>
</dbReference>
<dbReference type="InterPro" id="IPR042001">
    <property type="entry name" value="Sortase_F"/>
</dbReference>
<accession>A0A0D8FX55</accession>
<evidence type="ECO:0000256" key="1">
    <source>
        <dbReference type="ARBA" id="ARBA00022801"/>
    </source>
</evidence>
<dbReference type="OrthoDB" id="525039at2"/>
<dbReference type="eggNOG" id="COG3764">
    <property type="taxonomic scope" value="Bacteria"/>
</dbReference>